<reference evidence="1 2" key="1">
    <citation type="submission" date="2020-08" db="EMBL/GenBank/DDBJ databases">
        <title>Genomic Encyclopedia of Type Strains, Phase IV (KMG-IV): sequencing the most valuable type-strain genomes for metagenomic binning, comparative biology and taxonomic classification.</title>
        <authorList>
            <person name="Goeker M."/>
        </authorList>
    </citation>
    <scope>NUCLEOTIDE SEQUENCE [LARGE SCALE GENOMIC DNA]</scope>
    <source>
        <strain evidence="1 2">DSM 17245</strain>
    </source>
</reference>
<gene>
    <name evidence="1" type="ORF">HNQ46_000345</name>
</gene>
<name>A0A7W9W207_9FIRM</name>
<proteinExistence type="predicted"/>
<comment type="caution">
    <text evidence="1">The sequence shown here is derived from an EMBL/GenBank/DDBJ whole genome shotgun (WGS) entry which is preliminary data.</text>
</comment>
<evidence type="ECO:0000313" key="2">
    <source>
        <dbReference type="Proteomes" id="UP000522163"/>
    </source>
</evidence>
<protein>
    <submittedName>
        <fullName evidence="1">Uncharacterized protein</fullName>
    </submittedName>
</protein>
<accession>A0A7W9W207</accession>
<evidence type="ECO:0000313" key="1">
    <source>
        <dbReference type="EMBL" id="MBB6040384.1"/>
    </source>
</evidence>
<organism evidence="1 2">
    <name type="scientific">Oribacterium sinus</name>
    <dbReference type="NCBI Taxonomy" id="237576"/>
    <lineage>
        <taxon>Bacteria</taxon>
        <taxon>Bacillati</taxon>
        <taxon>Bacillota</taxon>
        <taxon>Clostridia</taxon>
        <taxon>Lachnospirales</taxon>
        <taxon>Lachnospiraceae</taxon>
        <taxon>Oribacterium</taxon>
    </lineage>
</organism>
<dbReference type="EMBL" id="JACHHH010000001">
    <property type="protein sequence ID" value="MBB6040384.1"/>
    <property type="molecule type" value="Genomic_DNA"/>
</dbReference>
<sequence>MDYKAMRDRIEDLVNDNHREYVKAIISIEKGINDESALNKLYDAYMDNDSLNLLNEEFDHMIEELRE</sequence>
<dbReference type="AlphaFoldDB" id="A0A7W9W207"/>
<dbReference type="Proteomes" id="UP000522163">
    <property type="component" value="Unassembled WGS sequence"/>
</dbReference>